<dbReference type="AlphaFoldDB" id="A0AAP0Q4K7"/>
<proteinExistence type="predicted"/>
<keyword evidence="5" id="KW-1185">Reference proteome</keyword>
<dbReference type="PANTHER" id="PTHR22808:SF1">
    <property type="entry name" value="RNA CYTOSINE-C(5)-METHYLTRANSFERASE NSUN2-RELATED"/>
    <property type="match status" value="1"/>
</dbReference>
<dbReference type="InterPro" id="IPR057285">
    <property type="entry name" value="Pre-PUA_NSUN2"/>
</dbReference>
<dbReference type="GO" id="GO:0008173">
    <property type="term" value="F:RNA methyltransferase activity"/>
    <property type="evidence" value="ECO:0007669"/>
    <property type="project" value="InterPro"/>
</dbReference>
<evidence type="ECO:0000259" key="2">
    <source>
        <dbReference type="Pfam" id="PF25376"/>
    </source>
</evidence>
<dbReference type="InterPro" id="IPR057286">
    <property type="entry name" value="PUA_NSUN2"/>
</dbReference>
<feature type="domain" description="RNA cytosine-C(5)-methyltransferase NSUN2-like PUA" evidence="3">
    <location>
        <begin position="125"/>
        <end position="213"/>
    </location>
</feature>
<gene>
    <name evidence="4" type="ORF">Scep_000935</name>
</gene>
<dbReference type="Pfam" id="PF25378">
    <property type="entry name" value="PUA_NSUN2"/>
    <property type="match status" value="1"/>
</dbReference>
<dbReference type="Pfam" id="PF25376">
    <property type="entry name" value="Pre-PUA_NSUN2"/>
    <property type="match status" value="1"/>
</dbReference>
<comment type="caution">
    <text evidence="4">The sequence shown here is derived from an EMBL/GenBank/DDBJ whole genome shotgun (WGS) entry which is preliminary data.</text>
</comment>
<dbReference type="GO" id="GO:0001510">
    <property type="term" value="P:RNA methylation"/>
    <property type="evidence" value="ECO:0007669"/>
    <property type="project" value="InterPro"/>
</dbReference>
<protein>
    <submittedName>
        <fullName evidence="4">Uncharacterized protein</fullName>
    </submittedName>
</protein>
<evidence type="ECO:0000259" key="3">
    <source>
        <dbReference type="Pfam" id="PF25378"/>
    </source>
</evidence>
<feature type="region of interest" description="Disordered" evidence="1">
    <location>
        <begin position="220"/>
        <end position="243"/>
    </location>
</feature>
<evidence type="ECO:0000313" key="4">
    <source>
        <dbReference type="EMBL" id="KAK9165744.1"/>
    </source>
</evidence>
<dbReference type="EMBL" id="JBBNAG010000001">
    <property type="protein sequence ID" value="KAK9165744.1"/>
    <property type="molecule type" value="Genomic_DNA"/>
</dbReference>
<sequence length="243" mass="26914">MSKGGKRKLQIQGRWRGVDPVVLFQDEATISSIRAFYGISESFPFEGQLVARNDDAQRVKRIYYISKSVQNVLKLNLQVGQQLKITSIGLKTFERQTSKEGTSTKCGYRISSEGLPLLLPYITKQILYASLADFKHLLQYRTIKFADFVDSKFGEKASELMEGCCVIVLNHGARDSPLPVDASTVAIGCWKGKTNVSAMVSPTDSQELLERLCVHLEKKGNSSAQENNHCDSKADAEEAVATS</sequence>
<dbReference type="InterPro" id="IPR023267">
    <property type="entry name" value="RCMT"/>
</dbReference>
<evidence type="ECO:0000313" key="5">
    <source>
        <dbReference type="Proteomes" id="UP001419268"/>
    </source>
</evidence>
<evidence type="ECO:0000256" key="1">
    <source>
        <dbReference type="SAM" id="MobiDB-lite"/>
    </source>
</evidence>
<dbReference type="PANTHER" id="PTHR22808">
    <property type="entry name" value="NCL1 YEAST -RELATED NOL1/NOP2/FMU SUN DOMAIN-CONTAINING"/>
    <property type="match status" value="1"/>
</dbReference>
<dbReference type="Proteomes" id="UP001419268">
    <property type="component" value="Unassembled WGS sequence"/>
</dbReference>
<feature type="domain" description="RNA cytosine-C(5)-methyltransferase NSUN2-like pre-PUA" evidence="2">
    <location>
        <begin position="20"/>
        <end position="123"/>
    </location>
</feature>
<organism evidence="4 5">
    <name type="scientific">Stephania cephalantha</name>
    <dbReference type="NCBI Taxonomy" id="152367"/>
    <lineage>
        <taxon>Eukaryota</taxon>
        <taxon>Viridiplantae</taxon>
        <taxon>Streptophyta</taxon>
        <taxon>Embryophyta</taxon>
        <taxon>Tracheophyta</taxon>
        <taxon>Spermatophyta</taxon>
        <taxon>Magnoliopsida</taxon>
        <taxon>Ranunculales</taxon>
        <taxon>Menispermaceae</taxon>
        <taxon>Menispermoideae</taxon>
        <taxon>Cissampelideae</taxon>
        <taxon>Stephania</taxon>
    </lineage>
</organism>
<reference evidence="4 5" key="1">
    <citation type="submission" date="2024-01" db="EMBL/GenBank/DDBJ databases">
        <title>Genome assemblies of Stephania.</title>
        <authorList>
            <person name="Yang L."/>
        </authorList>
    </citation>
    <scope>NUCLEOTIDE SEQUENCE [LARGE SCALE GENOMIC DNA]</scope>
    <source>
        <strain evidence="4">JXDWG</strain>
        <tissue evidence="4">Leaf</tissue>
    </source>
</reference>
<name>A0AAP0Q4K7_9MAGN</name>
<accession>A0AAP0Q4K7</accession>